<dbReference type="GO" id="GO:0016780">
    <property type="term" value="F:phosphotransferase activity, for other substituted phosphate groups"/>
    <property type="evidence" value="ECO:0007669"/>
    <property type="project" value="TreeGrafter"/>
</dbReference>
<dbReference type="PANTHER" id="PTHR30576">
    <property type="entry name" value="COLANIC BIOSYNTHESIS UDP-GLUCOSE LIPID CARRIER TRANSFERASE"/>
    <property type="match status" value="1"/>
</dbReference>
<dbReference type="EMBL" id="JABBFW010000005">
    <property type="protein sequence ID" value="NML15091.1"/>
    <property type="molecule type" value="Genomic_DNA"/>
</dbReference>
<keyword evidence="3" id="KW-0808">Transferase</keyword>
<reference evidence="3 4" key="1">
    <citation type="submission" date="2020-04" db="EMBL/GenBank/DDBJ databases">
        <title>Azohydromonas sp. isolated from soil.</title>
        <authorList>
            <person name="Dahal R.H."/>
        </authorList>
    </citation>
    <scope>NUCLEOTIDE SEQUENCE [LARGE SCALE GENOMIC DNA]</scope>
    <source>
        <strain evidence="3 4">G-1-1-14</strain>
    </source>
</reference>
<evidence type="ECO:0000256" key="1">
    <source>
        <dbReference type="ARBA" id="ARBA00006464"/>
    </source>
</evidence>
<sequence length="196" mass="21632">MPKRLFDLVIASLALLLLSPLLLGLALWIRLDSPGPALFRQERVGRHGKTFRIHKFRTMRADAAGLPLTVGTDARITRAGHWLRSRRLDELPQLIDVLKGDMSLVGPRPEVPRYVAHYPPALRAAVLSVRPGITDPASLAHLDEGALLARAADPERAYVEQVLPAKLAQQVAYAGRATLVSDLRILLRTLRLLASR</sequence>
<dbReference type="RefSeq" id="WP_169160006.1">
    <property type="nucleotide sequence ID" value="NZ_JABBFW010000005.1"/>
</dbReference>
<evidence type="ECO:0000313" key="3">
    <source>
        <dbReference type="EMBL" id="NML15091.1"/>
    </source>
</evidence>
<protein>
    <submittedName>
        <fullName evidence="3">Sugar transferase</fullName>
    </submittedName>
</protein>
<dbReference type="Pfam" id="PF02397">
    <property type="entry name" value="Bac_transf"/>
    <property type="match status" value="1"/>
</dbReference>
<dbReference type="AlphaFoldDB" id="A0A848FAW3"/>
<name>A0A848FAW3_9BURK</name>
<evidence type="ECO:0000259" key="2">
    <source>
        <dbReference type="Pfam" id="PF02397"/>
    </source>
</evidence>
<gene>
    <name evidence="3" type="ORF">HHL10_08885</name>
</gene>
<accession>A0A848FAW3</accession>
<proteinExistence type="inferred from homology"/>
<feature type="domain" description="Bacterial sugar transferase" evidence="2">
    <location>
        <begin position="3"/>
        <end position="192"/>
    </location>
</feature>
<dbReference type="PANTHER" id="PTHR30576:SF20">
    <property type="entry name" value="QUINOVOSAMINEPHOSPHOTRANSFERAE-RELATED"/>
    <property type="match status" value="1"/>
</dbReference>
<keyword evidence="4" id="KW-1185">Reference proteome</keyword>
<evidence type="ECO:0000313" key="4">
    <source>
        <dbReference type="Proteomes" id="UP000574067"/>
    </source>
</evidence>
<dbReference type="InterPro" id="IPR003362">
    <property type="entry name" value="Bact_transf"/>
</dbReference>
<comment type="caution">
    <text evidence="3">The sequence shown here is derived from an EMBL/GenBank/DDBJ whole genome shotgun (WGS) entry which is preliminary data.</text>
</comment>
<organism evidence="3 4">
    <name type="scientific">Azohydromonas caseinilytica</name>
    <dbReference type="NCBI Taxonomy" id="2728836"/>
    <lineage>
        <taxon>Bacteria</taxon>
        <taxon>Pseudomonadati</taxon>
        <taxon>Pseudomonadota</taxon>
        <taxon>Betaproteobacteria</taxon>
        <taxon>Burkholderiales</taxon>
        <taxon>Sphaerotilaceae</taxon>
        <taxon>Azohydromonas</taxon>
    </lineage>
</organism>
<comment type="similarity">
    <text evidence="1">Belongs to the bacterial sugar transferase family.</text>
</comment>
<dbReference type="Proteomes" id="UP000574067">
    <property type="component" value="Unassembled WGS sequence"/>
</dbReference>